<keyword evidence="2" id="KW-1185">Reference proteome</keyword>
<dbReference type="Proteomes" id="UP000500970">
    <property type="component" value="Chromosome"/>
</dbReference>
<evidence type="ECO:0000313" key="2">
    <source>
        <dbReference type="Proteomes" id="UP000500970"/>
    </source>
</evidence>
<dbReference type="InterPro" id="IPR006175">
    <property type="entry name" value="YjgF/YER057c/UK114"/>
</dbReference>
<protein>
    <submittedName>
        <fullName evidence="1">RidA family protein</fullName>
    </submittedName>
</protein>
<dbReference type="SUPFAM" id="SSF55298">
    <property type="entry name" value="YjgF-like"/>
    <property type="match status" value="1"/>
</dbReference>
<organism evidence="1 2">
    <name type="scientific">Achromobacter pestifer</name>
    <dbReference type="NCBI Taxonomy" id="1353889"/>
    <lineage>
        <taxon>Bacteria</taxon>
        <taxon>Pseudomonadati</taxon>
        <taxon>Pseudomonadota</taxon>
        <taxon>Betaproteobacteria</taxon>
        <taxon>Burkholderiales</taxon>
        <taxon>Alcaligenaceae</taxon>
        <taxon>Achromobacter</taxon>
    </lineage>
</organism>
<proteinExistence type="predicted"/>
<dbReference type="PANTHER" id="PTHR43857:SF1">
    <property type="entry name" value="YJGH FAMILY PROTEIN"/>
    <property type="match status" value="1"/>
</dbReference>
<gene>
    <name evidence="1" type="ORF">FOC84_09015</name>
</gene>
<dbReference type="RefSeq" id="WP_173144120.1">
    <property type="nucleotide sequence ID" value="NZ_CP053985.1"/>
</dbReference>
<dbReference type="EMBL" id="CP053985">
    <property type="protein sequence ID" value="QKH35074.1"/>
    <property type="molecule type" value="Genomic_DNA"/>
</dbReference>
<accession>A0A7D4DYR1</accession>
<sequence length="139" mass="14736">MTRIAINPDSLYASLPFGFSHATEQRGARSLHLAGQVAWDKDRNLIGTGDVVAQARQALDNLKQVLAAAGATPADVLRLRTYVVNHRPENLGPICAEISAFYGDAIPGANTFIGVQALALPEFLIEIEADAALDQGTPA</sequence>
<dbReference type="PANTHER" id="PTHR43857">
    <property type="entry name" value="BLR7761 PROTEIN"/>
    <property type="match status" value="1"/>
</dbReference>
<dbReference type="Gene3D" id="3.30.1330.40">
    <property type="entry name" value="RutC-like"/>
    <property type="match status" value="1"/>
</dbReference>
<dbReference type="AlphaFoldDB" id="A0A7D4DYR1"/>
<evidence type="ECO:0000313" key="1">
    <source>
        <dbReference type="EMBL" id="QKH35074.1"/>
    </source>
</evidence>
<dbReference type="KEGG" id="apes:FOC84_09015"/>
<reference evidence="1 2" key="1">
    <citation type="submission" date="2020-05" db="EMBL/GenBank/DDBJ databases">
        <title>FDA dAtabase for Regulatory Grade micrObial Sequences (FDA-ARGOS): Supporting development and validation of Infectious Disease Dx tests.</title>
        <authorList>
            <person name="Sproer C."/>
            <person name="Gronow S."/>
            <person name="Severitt S."/>
            <person name="Schroder I."/>
            <person name="Tallon L."/>
            <person name="Sadzewicz L."/>
            <person name="Zhao X."/>
            <person name="Vavikolanu K."/>
            <person name="Mehta A."/>
            <person name="Aluvathingal J."/>
            <person name="Nadendla S."/>
            <person name="Myers T."/>
            <person name="Yan Y."/>
            <person name="Sichtig H."/>
        </authorList>
    </citation>
    <scope>NUCLEOTIDE SEQUENCE [LARGE SCALE GENOMIC DNA]</scope>
    <source>
        <strain evidence="1 2">FDAARGOS_790</strain>
    </source>
</reference>
<dbReference type="CDD" id="cd00448">
    <property type="entry name" value="YjgF_YER057c_UK114_family"/>
    <property type="match status" value="1"/>
</dbReference>
<name>A0A7D4DYR1_9BURK</name>
<dbReference type="InterPro" id="IPR035959">
    <property type="entry name" value="RutC-like_sf"/>
</dbReference>
<dbReference type="Pfam" id="PF01042">
    <property type="entry name" value="Ribonuc_L-PSP"/>
    <property type="match status" value="1"/>
</dbReference>